<dbReference type="SUPFAM" id="SSF53474">
    <property type="entry name" value="alpha/beta-Hydrolases"/>
    <property type="match status" value="1"/>
</dbReference>
<keyword evidence="3" id="KW-0378">Hydrolase</keyword>
<dbReference type="PANTHER" id="PTHR40111">
    <property type="entry name" value="CEPHALOSPORIN-C DEACETYLASE"/>
    <property type="match status" value="1"/>
</dbReference>
<dbReference type="GO" id="GO:0005976">
    <property type="term" value="P:polysaccharide metabolic process"/>
    <property type="evidence" value="ECO:0007669"/>
    <property type="project" value="TreeGrafter"/>
</dbReference>
<protein>
    <submittedName>
        <fullName evidence="3">Cephalosporin-C deacetylase</fullName>
        <ecNumber evidence="3">3.1.1.41</ecNumber>
    </submittedName>
</protein>
<comment type="caution">
    <text evidence="3">The sequence shown here is derived from an EMBL/GenBank/DDBJ whole genome shotgun (WGS) entry which is preliminary data.</text>
</comment>
<gene>
    <name evidence="3" type="ORF">GGQ67_004202</name>
</gene>
<dbReference type="InterPro" id="IPR039069">
    <property type="entry name" value="CE7"/>
</dbReference>
<dbReference type="InterPro" id="IPR029058">
    <property type="entry name" value="AB_hydrolase_fold"/>
</dbReference>
<name>A0A7W6CZI3_9HYPH</name>
<accession>A0A7W6CZI3</accession>
<dbReference type="RefSeq" id="WP_183901995.1">
    <property type="nucleotide sequence ID" value="NZ_JACIDW010000018.1"/>
</dbReference>
<dbReference type="EC" id="3.1.1.41" evidence="3"/>
<feature type="domain" description="Acetyl xylan esterase" evidence="2">
    <location>
        <begin position="17"/>
        <end position="291"/>
    </location>
</feature>
<sequence length="321" mass="34933">MSIPKTHPFPFDPTYGMTLDTLRAIAPPEAPPGFDAFWRKRYERAIATDPRPRVQRSALTHPAWRILDITYVSTGDVAIGGWLLLPRGGTVRRGVIVGHGYGGREAPDFDQPVEETALLFPCFRGMSQSRHPSIPPDAPGHVLHGIDRPDDYVIGGCVEDLWLGVSTLLALYPWLDGHIGYVGASFGGGIGALGIPFDPRIARGHLVVPTFGDRASWLTLPTVGSADSAQAYAKTHEGVLDHLRLFDAATAAIRITVPMLVAPALFDPAVAPPCQFAVANAVPTSRDNEIFVLDAGHFDYPGMLEQNYALREKLRRFLQAL</sequence>
<dbReference type="GO" id="GO:0047739">
    <property type="term" value="F:cephalosporin-C deacetylase activity"/>
    <property type="evidence" value="ECO:0007669"/>
    <property type="project" value="UniProtKB-EC"/>
</dbReference>
<organism evidence="3 4">
    <name type="scientific">Rhizobium metallidurans</name>
    <dbReference type="NCBI Taxonomy" id="1265931"/>
    <lineage>
        <taxon>Bacteria</taxon>
        <taxon>Pseudomonadati</taxon>
        <taxon>Pseudomonadota</taxon>
        <taxon>Alphaproteobacteria</taxon>
        <taxon>Hyphomicrobiales</taxon>
        <taxon>Rhizobiaceae</taxon>
        <taxon>Rhizobium/Agrobacterium group</taxon>
        <taxon>Rhizobium</taxon>
    </lineage>
</organism>
<reference evidence="3 4" key="1">
    <citation type="submission" date="2020-08" db="EMBL/GenBank/DDBJ databases">
        <title>Genomic Encyclopedia of Type Strains, Phase IV (KMG-IV): sequencing the most valuable type-strain genomes for metagenomic binning, comparative biology and taxonomic classification.</title>
        <authorList>
            <person name="Goeker M."/>
        </authorList>
    </citation>
    <scope>NUCLEOTIDE SEQUENCE [LARGE SCALE GENOMIC DNA]</scope>
    <source>
        <strain evidence="3 4">DSM 26575</strain>
    </source>
</reference>
<proteinExistence type="predicted"/>
<dbReference type="Pfam" id="PF05448">
    <property type="entry name" value="AXE1"/>
    <property type="match status" value="1"/>
</dbReference>
<evidence type="ECO:0000313" key="4">
    <source>
        <dbReference type="Proteomes" id="UP000582090"/>
    </source>
</evidence>
<feature type="binding site" evidence="1">
    <location>
        <position position="101"/>
    </location>
    <ligand>
        <name>substrate</name>
    </ligand>
</feature>
<keyword evidence="4" id="KW-1185">Reference proteome</keyword>
<evidence type="ECO:0000259" key="2">
    <source>
        <dbReference type="Pfam" id="PF05448"/>
    </source>
</evidence>
<evidence type="ECO:0000256" key="1">
    <source>
        <dbReference type="PIRSR" id="PIRSR639069-2"/>
    </source>
</evidence>
<dbReference type="Proteomes" id="UP000582090">
    <property type="component" value="Unassembled WGS sequence"/>
</dbReference>
<dbReference type="Gene3D" id="3.40.50.1820">
    <property type="entry name" value="alpha/beta hydrolase"/>
    <property type="match status" value="1"/>
</dbReference>
<evidence type="ECO:0000313" key="3">
    <source>
        <dbReference type="EMBL" id="MBB3966515.1"/>
    </source>
</evidence>
<dbReference type="EMBL" id="JACIDW010000018">
    <property type="protein sequence ID" value="MBB3966515.1"/>
    <property type="molecule type" value="Genomic_DNA"/>
</dbReference>
<dbReference type="InterPro" id="IPR008391">
    <property type="entry name" value="AXE1_dom"/>
</dbReference>
<dbReference type="AlphaFoldDB" id="A0A7W6CZI3"/>
<dbReference type="PANTHER" id="PTHR40111:SF1">
    <property type="entry name" value="CEPHALOSPORIN-C DEACETYLASE"/>
    <property type="match status" value="1"/>
</dbReference>